<protein>
    <submittedName>
        <fullName evidence="2">Uncharacterized protein</fullName>
    </submittedName>
</protein>
<feature type="non-terminal residue" evidence="2">
    <location>
        <position position="100"/>
    </location>
</feature>
<reference evidence="2" key="1">
    <citation type="submission" date="2014-05" db="EMBL/GenBank/DDBJ databases">
        <title>The transcriptome of the halophilic microalga Tetraselmis sp. GSL018 isolated from the Great Salt Lake, Utah.</title>
        <authorList>
            <person name="Jinkerson R.E."/>
            <person name="D'Adamo S."/>
            <person name="Posewitz M.C."/>
        </authorList>
    </citation>
    <scope>NUCLEOTIDE SEQUENCE</scope>
    <source>
        <strain evidence="2">GSL018</strain>
    </source>
</reference>
<name>A0A061SBD7_9CHLO</name>
<accession>A0A061SBD7</accession>
<dbReference type="AlphaFoldDB" id="A0A061SBD7"/>
<feature type="non-terminal residue" evidence="2">
    <location>
        <position position="1"/>
    </location>
</feature>
<organism evidence="2">
    <name type="scientific">Tetraselmis sp. GSL018</name>
    <dbReference type="NCBI Taxonomy" id="582737"/>
    <lineage>
        <taxon>Eukaryota</taxon>
        <taxon>Viridiplantae</taxon>
        <taxon>Chlorophyta</taxon>
        <taxon>core chlorophytes</taxon>
        <taxon>Chlorodendrophyceae</taxon>
        <taxon>Chlorodendrales</taxon>
        <taxon>Chlorodendraceae</taxon>
        <taxon>Tetraselmis</taxon>
    </lineage>
</organism>
<dbReference type="EMBL" id="GBEZ01005098">
    <property type="protein sequence ID" value="JAC80175.1"/>
    <property type="molecule type" value="Transcribed_RNA"/>
</dbReference>
<evidence type="ECO:0000256" key="1">
    <source>
        <dbReference type="SAM" id="MobiDB-lite"/>
    </source>
</evidence>
<evidence type="ECO:0000313" key="2">
    <source>
        <dbReference type="EMBL" id="JAC80175.1"/>
    </source>
</evidence>
<proteinExistence type="predicted"/>
<feature type="compositionally biased region" description="Basic and acidic residues" evidence="1">
    <location>
        <begin position="1"/>
        <end position="16"/>
    </location>
</feature>
<feature type="region of interest" description="Disordered" evidence="1">
    <location>
        <begin position="1"/>
        <end position="68"/>
    </location>
</feature>
<feature type="compositionally biased region" description="Basic and acidic residues" evidence="1">
    <location>
        <begin position="51"/>
        <end position="66"/>
    </location>
</feature>
<sequence>RVLEEPVGPHHGEPNRRPSPAAARLSALPRRAWQPNHASGFPPPRPYGTDCAREDRERSRSGMKPERHLHRAPLFGAEAGSSERFALLGACCCLTRHASP</sequence>
<gene>
    <name evidence="2" type="ORF">TSPGSL018_10888</name>
</gene>
<feature type="compositionally biased region" description="Low complexity" evidence="1">
    <location>
        <begin position="18"/>
        <end position="32"/>
    </location>
</feature>